<evidence type="ECO:0000313" key="1">
    <source>
        <dbReference type="EMBL" id="MCC2150442.1"/>
    </source>
</evidence>
<dbReference type="EMBL" id="JAJEQE010000082">
    <property type="protein sequence ID" value="MCC2150442.1"/>
    <property type="molecule type" value="Genomic_DNA"/>
</dbReference>
<keyword evidence="2" id="KW-1185">Reference proteome</keyword>
<reference evidence="1 2" key="1">
    <citation type="submission" date="2021-10" db="EMBL/GenBank/DDBJ databases">
        <title>Anaerobic single-cell dispensing facilitates the cultivation of human gut bacteria.</title>
        <authorList>
            <person name="Afrizal A."/>
        </authorList>
    </citation>
    <scope>NUCLEOTIDE SEQUENCE [LARGE SCALE GENOMIC DNA]</scope>
    <source>
        <strain evidence="1 2">CLA-AA-H246</strain>
    </source>
</reference>
<sequence>MKLNPNCIRAILLTIEDTCDFDTPWEYDADDANSGFLSGYEHNEILYHIRQAEASGLIDVVHYYDFGTSVLVRDLTPQGHEFLANISTEPMWKKVLEKGTNASLPILIEIAKEVALKHFLG</sequence>
<gene>
    <name evidence="1" type="ORF">LKD42_14535</name>
</gene>
<name>A0ABS8EZC2_9FIRM</name>
<protein>
    <submittedName>
        <fullName evidence="1">DUF2513 domain-containing protein</fullName>
    </submittedName>
</protein>
<dbReference type="InterPro" id="IPR019650">
    <property type="entry name" value="DUF2513"/>
</dbReference>
<evidence type="ECO:0000313" key="2">
    <source>
        <dbReference type="Proteomes" id="UP001299235"/>
    </source>
</evidence>
<comment type="caution">
    <text evidence="1">The sequence shown here is derived from an EMBL/GenBank/DDBJ whole genome shotgun (WGS) entry which is preliminary data.</text>
</comment>
<proteinExistence type="predicted"/>
<dbReference type="Proteomes" id="UP001299235">
    <property type="component" value="Unassembled WGS sequence"/>
</dbReference>
<dbReference type="RefSeq" id="WP_248836120.1">
    <property type="nucleotide sequence ID" value="NZ_JAJEQE010000082.1"/>
</dbReference>
<accession>A0ABS8EZC2</accession>
<dbReference type="Pfam" id="PF10711">
    <property type="entry name" value="DUF2513"/>
    <property type="match status" value="1"/>
</dbReference>
<organism evidence="1 2">
    <name type="scientific">Hominisplanchenecus faecis</name>
    <dbReference type="NCBI Taxonomy" id="2885351"/>
    <lineage>
        <taxon>Bacteria</taxon>
        <taxon>Bacillati</taxon>
        <taxon>Bacillota</taxon>
        <taxon>Clostridia</taxon>
        <taxon>Lachnospirales</taxon>
        <taxon>Lachnospiraceae</taxon>
        <taxon>Hominisplanchenecus</taxon>
    </lineage>
</organism>